<evidence type="ECO:0000256" key="1">
    <source>
        <dbReference type="SAM" id="MobiDB-lite"/>
    </source>
</evidence>
<feature type="non-terminal residue" evidence="2">
    <location>
        <position position="1"/>
    </location>
</feature>
<reference evidence="2 3" key="1">
    <citation type="journal article" date="2019" name="Environ. Microbiol.">
        <title>An active ?-lactamase is a part of an orchestrated cell wall stress resistance network of Bacillus subtilis and related rhizosphere species.</title>
        <authorList>
            <person name="Bucher T."/>
            <person name="Keren-Paz A."/>
            <person name="Hausser J."/>
            <person name="Olender T."/>
            <person name="Cytryn E."/>
            <person name="Kolodkin-Gal I."/>
        </authorList>
    </citation>
    <scope>NUCLEOTIDE SEQUENCE [LARGE SCALE GENOMIC DNA]</scope>
    <source>
        <strain evidence="2 3">I32</strain>
    </source>
</reference>
<feature type="region of interest" description="Disordered" evidence="1">
    <location>
        <begin position="1"/>
        <end position="37"/>
    </location>
</feature>
<evidence type="ECO:0000313" key="3">
    <source>
        <dbReference type="Proteomes" id="UP000308444"/>
    </source>
</evidence>
<accession>A0A9X9AD30</accession>
<sequence length="37" mass="4165">SSNSNEQTKKETNQNNTPTDPPPSTNAHAEWIMRNQP</sequence>
<comment type="caution">
    <text evidence="2">The sequence shown here is derived from an EMBL/GenBank/DDBJ whole genome shotgun (WGS) entry which is preliminary data.</text>
</comment>
<dbReference type="Proteomes" id="UP000308444">
    <property type="component" value="Unassembled WGS sequence"/>
</dbReference>
<dbReference type="AlphaFoldDB" id="A0A9X9AD30"/>
<protein>
    <submittedName>
        <fullName evidence="2">LytR family transcriptional regulator</fullName>
    </submittedName>
</protein>
<dbReference type="EMBL" id="SZOH01000110">
    <property type="protein sequence ID" value="TKJ07993.1"/>
    <property type="molecule type" value="Genomic_DNA"/>
</dbReference>
<proteinExistence type="predicted"/>
<name>A0A9X9AD30_BACCE</name>
<organism evidence="2 3">
    <name type="scientific">Bacillus cereus</name>
    <dbReference type="NCBI Taxonomy" id="1396"/>
    <lineage>
        <taxon>Bacteria</taxon>
        <taxon>Bacillati</taxon>
        <taxon>Bacillota</taxon>
        <taxon>Bacilli</taxon>
        <taxon>Bacillales</taxon>
        <taxon>Bacillaceae</taxon>
        <taxon>Bacillus</taxon>
        <taxon>Bacillus cereus group</taxon>
    </lineage>
</organism>
<gene>
    <name evidence="2" type="ORF">FC695_02220</name>
</gene>
<evidence type="ECO:0000313" key="2">
    <source>
        <dbReference type="EMBL" id="TKJ07993.1"/>
    </source>
</evidence>